<dbReference type="EMBL" id="JAIWYP010000004">
    <property type="protein sequence ID" value="KAH3842798.1"/>
    <property type="molecule type" value="Genomic_DNA"/>
</dbReference>
<gene>
    <name evidence="5" type="ORF">DPMN_116302</name>
</gene>
<dbReference type="OrthoDB" id="2963168at2759"/>
<dbReference type="InterPro" id="IPR013126">
    <property type="entry name" value="Hsp_70_fam"/>
</dbReference>
<evidence type="ECO:0000256" key="1">
    <source>
        <dbReference type="ARBA" id="ARBA00007381"/>
    </source>
</evidence>
<accession>A0A9D4KMW0</accession>
<dbReference type="Gene3D" id="3.30.420.40">
    <property type="match status" value="2"/>
</dbReference>
<dbReference type="PANTHER" id="PTHR14187">
    <property type="entry name" value="ALPHA KINASE/ELONGATION FACTOR 2 KINASE"/>
    <property type="match status" value="1"/>
</dbReference>
<dbReference type="Pfam" id="PF00012">
    <property type="entry name" value="HSP70"/>
    <property type="match status" value="1"/>
</dbReference>
<dbReference type="GO" id="GO:0005524">
    <property type="term" value="F:ATP binding"/>
    <property type="evidence" value="ECO:0007669"/>
    <property type="project" value="UniProtKB-KW"/>
</dbReference>
<protein>
    <submittedName>
        <fullName evidence="5">Uncharacterized protein</fullName>
    </submittedName>
</protein>
<evidence type="ECO:0000256" key="4">
    <source>
        <dbReference type="SAM" id="MobiDB-lite"/>
    </source>
</evidence>
<keyword evidence="2" id="KW-0547">Nucleotide-binding</keyword>
<sequence>MGTAASIADNDGQVSGQRPPTMPVRKPINPIQSKGGKKDSAIVCAAIDFGTTYSGYAYCFKDRPKDIKANYWPGQMIKTPTSVLVDPDGKFHSFGKEARDKYEDLISRNEHGAWSLFERFKMKLYDQQTPLSVDLEIEDMQGLKCMKAIKVFSMAIKYMVHHLHETLNEKGRSLGIKHDEIHWVITVPAIWSDRAKLFMREASSMAGLRDDMITLALEPEAASLYCKPLLGDEALYVGCRYTVLDIGGGTVDITVHEVNEDGSLNELYHPSGGDFGGIHVDNKFLSILQSIFGKEILNEFRYTYMREYWELMNDFEIKKKMFNGTGKVILKFPIELLDALASRNIDVVEKIKVASLTDKVAFKLGKIYLDEDIGRSLFDDEVTKIKNTTKEILSKIENIQKIIMVGGFSESPYLELVMKECFGNLVTFPKEPSAAVLLGAVMFGQHPRHISTRVCPFTYGIAKLVDFKAYHPETKRVTINGKDYCDDVFNIHIAKGTKVSVDDKKKVRPQKYYRPDHNLTTAVMQVYASNKVDPHFVDDEGCREIGSIVIDMDPSGYMGSKILVKLIFGGY</sequence>
<comment type="similarity">
    <text evidence="1">Belongs to the heat shock protein 70 family.</text>
</comment>
<dbReference type="Proteomes" id="UP000828390">
    <property type="component" value="Unassembled WGS sequence"/>
</dbReference>
<dbReference type="PRINTS" id="PR00301">
    <property type="entry name" value="HEATSHOCK70"/>
</dbReference>
<proteinExistence type="inferred from homology"/>
<evidence type="ECO:0000256" key="3">
    <source>
        <dbReference type="ARBA" id="ARBA00022840"/>
    </source>
</evidence>
<organism evidence="5 6">
    <name type="scientific">Dreissena polymorpha</name>
    <name type="common">Zebra mussel</name>
    <name type="synonym">Mytilus polymorpha</name>
    <dbReference type="NCBI Taxonomy" id="45954"/>
    <lineage>
        <taxon>Eukaryota</taxon>
        <taxon>Metazoa</taxon>
        <taxon>Spiralia</taxon>
        <taxon>Lophotrochozoa</taxon>
        <taxon>Mollusca</taxon>
        <taxon>Bivalvia</taxon>
        <taxon>Autobranchia</taxon>
        <taxon>Heteroconchia</taxon>
        <taxon>Euheterodonta</taxon>
        <taxon>Imparidentia</taxon>
        <taxon>Neoheterodontei</taxon>
        <taxon>Myida</taxon>
        <taxon>Dreissenoidea</taxon>
        <taxon>Dreissenidae</taxon>
        <taxon>Dreissena</taxon>
    </lineage>
</organism>
<evidence type="ECO:0000256" key="2">
    <source>
        <dbReference type="ARBA" id="ARBA00022741"/>
    </source>
</evidence>
<dbReference type="PANTHER" id="PTHR14187:SF5">
    <property type="entry name" value="HEAT SHOCK 70 KDA PROTEIN 12A"/>
    <property type="match status" value="1"/>
</dbReference>
<name>A0A9D4KMW0_DREPO</name>
<dbReference type="SUPFAM" id="SSF53067">
    <property type="entry name" value="Actin-like ATPase domain"/>
    <property type="match status" value="2"/>
</dbReference>
<reference evidence="5" key="1">
    <citation type="journal article" date="2019" name="bioRxiv">
        <title>The Genome of the Zebra Mussel, Dreissena polymorpha: A Resource for Invasive Species Research.</title>
        <authorList>
            <person name="McCartney M.A."/>
            <person name="Auch B."/>
            <person name="Kono T."/>
            <person name="Mallez S."/>
            <person name="Zhang Y."/>
            <person name="Obille A."/>
            <person name="Becker A."/>
            <person name="Abrahante J.E."/>
            <person name="Garbe J."/>
            <person name="Badalamenti J.P."/>
            <person name="Herman A."/>
            <person name="Mangelson H."/>
            <person name="Liachko I."/>
            <person name="Sullivan S."/>
            <person name="Sone E.D."/>
            <person name="Koren S."/>
            <person name="Silverstein K.A.T."/>
            <person name="Beckman K.B."/>
            <person name="Gohl D.M."/>
        </authorList>
    </citation>
    <scope>NUCLEOTIDE SEQUENCE</scope>
    <source>
        <strain evidence="5">Duluth1</strain>
        <tissue evidence="5">Whole animal</tissue>
    </source>
</reference>
<dbReference type="AlphaFoldDB" id="A0A9D4KMW0"/>
<comment type="caution">
    <text evidence="5">The sequence shown here is derived from an EMBL/GenBank/DDBJ whole genome shotgun (WGS) entry which is preliminary data.</text>
</comment>
<dbReference type="GO" id="GO:0140662">
    <property type="term" value="F:ATP-dependent protein folding chaperone"/>
    <property type="evidence" value="ECO:0007669"/>
    <property type="project" value="InterPro"/>
</dbReference>
<feature type="region of interest" description="Disordered" evidence="4">
    <location>
        <begin position="1"/>
        <end position="36"/>
    </location>
</feature>
<evidence type="ECO:0000313" key="5">
    <source>
        <dbReference type="EMBL" id="KAH3842798.1"/>
    </source>
</evidence>
<evidence type="ECO:0000313" key="6">
    <source>
        <dbReference type="Proteomes" id="UP000828390"/>
    </source>
</evidence>
<keyword evidence="6" id="KW-1185">Reference proteome</keyword>
<reference evidence="5" key="2">
    <citation type="submission" date="2020-11" db="EMBL/GenBank/DDBJ databases">
        <authorList>
            <person name="McCartney M.A."/>
            <person name="Auch B."/>
            <person name="Kono T."/>
            <person name="Mallez S."/>
            <person name="Becker A."/>
            <person name="Gohl D.M."/>
            <person name="Silverstein K.A.T."/>
            <person name="Koren S."/>
            <person name="Bechman K.B."/>
            <person name="Herman A."/>
            <person name="Abrahante J.E."/>
            <person name="Garbe J."/>
        </authorList>
    </citation>
    <scope>NUCLEOTIDE SEQUENCE</scope>
    <source>
        <strain evidence="5">Duluth1</strain>
        <tissue evidence="5">Whole animal</tissue>
    </source>
</reference>
<keyword evidence="3" id="KW-0067">ATP-binding</keyword>
<dbReference type="CDD" id="cd10229">
    <property type="entry name" value="ASKHA_NBD_HSP70_HSPA12"/>
    <property type="match status" value="1"/>
</dbReference>
<dbReference type="InterPro" id="IPR043129">
    <property type="entry name" value="ATPase_NBD"/>
</dbReference>